<organism evidence="2 3">
    <name type="scientific">Psylliodes chrysocephalus</name>
    <dbReference type="NCBI Taxonomy" id="3402493"/>
    <lineage>
        <taxon>Eukaryota</taxon>
        <taxon>Metazoa</taxon>
        <taxon>Ecdysozoa</taxon>
        <taxon>Arthropoda</taxon>
        <taxon>Hexapoda</taxon>
        <taxon>Insecta</taxon>
        <taxon>Pterygota</taxon>
        <taxon>Neoptera</taxon>
        <taxon>Endopterygota</taxon>
        <taxon>Coleoptera</taxon>
        <taxon>Polyphaga</taxon>
        <taxon>Cucujiformia</taxon>
        <taxon>Chrysomeloidea</taxon>
        <taxon>Chrysomelidae</taxon>
        <taxon>Galerucinae</taxon>
        <taxon>Alticini</taxon>
        <taxon>Psylliodes</taxon>
    </lineage>
</organism>
<gene>
    <name evidence="2" type="ORF">PSYICH_LOCUS5716</name>
</gene>
<dbReference type="EMBL" id="OV651830">
    <property type="protein sequence ID" value="CAH1104781.1"/>
    <property type="molecule type" value="Genomic_DNA"/>
</dbReference>
<name>A0A9P0GBE3_9CUCU</name>
<dbReference type="PANTHER" id="PTHR24373">
    <property type="entry name" value="SLIT RELATED LEUCINE-RICH REPEAT NEURONAL PROTEIN"/>
    <property type="match status" value="1"/>
</dbReference>
<dbReference type="InterPro" id="IPR026906">
    <property type="entry name" value="LRR_5"/>
</dbReference>
<dbReference type="GO" id="GO:0031012">
    <property type="term" value="C:extracellular matrix"/>
    <property type="evidence" value="ECO:0007669"/>
    <property type="project" value="TreeGrafter"/>
</dbReference>
<reference evidence="2" key="1">
    <citation type="submission" date="2022-01" db="EMBL/GenBank/DDBJ databases">
        <authorList>
            <person name="King R."/>
        </authorList>
    </citation>
    <scope>NUCLEOTIDE SEQUENCE</scope>
</reference>
<proteinExistence type="predicted"/>
<sequence>MEPRIYCGASSRHIHCENYNFKVGEALKIFGDENPNEMTTWLDLRKCTGTIDSTSLSLLPAMSYLNITESIIEILPKAFESLPKLKSIDFRNTKTSINKEIFEGSKIKQLYLENLSIPDDCFYHLKSLDNLTFENCKLKKFDASTLSNLEYLSFQKCQIEVLDDFHSCIQKLENLFIMENKIGEINFKAILKLINLKWLARFGNETTSAINYEEFQKLPKLETILFENSVYKNINFSSFPNLKQVQIGSYTDIPTDEDNELMEKLKNLNLVFQLQYCGPPKKIDLTKVMICA</sequence>
<dbReference type="InterPro" id="IPR032675">
    <property type="entry name" value="LRR_dom_sf"/>
</dbReference>
<keyword evidence="1" id="KW-0732">Signal</keyword>
<dbReference type="AlphaFoldDB" id="A0A9P0GBE3"/>
<dbReference type="Gene3D" id="3.80.10.10">
    <property type="entry name" value="Ribonuclease Inhibitor"/>
    <property type="match status" value="3"/>
</dbReference>
<dbReference type="Proteomes" id="UP001153636">
    <property type="component" value="Chromosome 18"/>
</dbReference>
<dbReference type="GO" id="GO:0005615">
    <property type="term" value="C:extracellular space"/>
    <property type="evidence" value="ECO:0007669"/>
    <property type="project" value="TreeGrafter"/>
</dbReference>
<evidence type="ECO:0000256" key="1">
    <source>
        <dbReference type="ARBA" id="ARBA00022729"/>
    </source>
</evidence>
<dbReference type="OrthoDB" id="676979at2759"/>
<dbReference type="PANTHER" id="PTHR24373:SF370">
    <property type="entry name" value="FISH-LIPS, ISOFORM E"/>
    <property type="match status" value="1"/>
</dbReference>
<dbReference type="Pfam" id="PF13306">
    <property type="entry name" value="LRR_5"/>
    <property type="match status" value="1"/>
</dbReference>
<protein>
    <submittedName>
        <fullName evidence="2">Uncharacterized protein</fullName>
    </submittedName>
</protein>
<accession>A0A9P0GBE3</accession>
<evidence type="ECO:0000313" key="3">
    <source>
        <dbReference type="Proteomes" id="UP001153636"/>
    </source>
</evidence>
<dbReference type="InterPro" id="IPR050328">
    <property type="entry name" value="Dev_Immune_Receptor"/>
</dbReference>
<dbReference type="SUPFAM" id="SSF52058">
    <property type="entry name" value="L domain-like"/>
    <property type="match status" value="1"/>
</dbReference>
<evidence type="ECO:0000313" key="2">
    <source>
        <dbReference type="EMBL" id="CAH1104781.1"/>
    </source>
</evidence>
<keyword evidence="3" id="KW-1185">Reference proteome</keyword>